<protein>
    <submittedName>
        <fullName evidence="2">Uncharacterized protein</fullName>
    </submittedName>
</protein>
<sequence length="304" mass="31977">SDEFDFNDTDINNSNEPEEIQTAKTSQTSDFYKMNMTDEGHENGMSAVLNSNDSRQTATAAFAINPTKTIQSITLPSNTPYLHIFAMGTNSIQPSCAVGSVTIPPSICTSNLISAALSQVYNNKGTSDNTAPNSANFDGTGYSYSAQALANSSAHITPGATIQHNGVYFLWPNATSGTNNNVVGSGQVLNVTGMMGYTLGFLGAGSGVAGGNIIVTYTDGYTQTLQLTFNDWYAATPLAGTDILVTTNWNACTTGSCGITNHQVNIYYSAFAINPTKTIQTITLPSNSPSLHIFAIGTSCVPGH</sequence>
<reference evidence="2" key="1">
    <citation type="submission" date="2021-02" db="EMBL/GenBank/DDBJ databases">
        <authorList>
            <person name="Nowell W R."/>
        </authorList>
    </citation>
    <scope>NUCLEOTIDE SEQUENCE</scope>
</reference>
<evidence type="ECO:0000313" key="4">
    <source>
        <dbReference type="Proteomes" id="UP000663829"/>
    </source>
</evidence>
<evidence type="ECO:0000313" key="3">
    <source>
        <dbReference type="EMBL" id="CAF3804362.1"/>
    </source>
</evidence>
<organism evidence="2 4">
    <name type="scientific">Didymodactylos carnosus</name>
    <dbReference type="NCBI Taxonomy" id="1234261"/>
    <lineage>
        <taxon>Eukaryota</taxon>
        <taxon>Metazoa</taxon>
        <taxon>Spiralia</taxon>
        <taxon>Gnathifera</taxon>
        <taxon>Rotifera</taxon>
        <taxon>Eurotatoria</taxon>
        <taxon>Bdelloidea</taxon>
        <taxon>Philodinida</taxon>
        <taxon>Philodinidae</taxon>
        <taxon>Didymodactylos</taxon>
    </lineage>
</organism>
<keyword evidence="4" id="KW-1185">Reference proteome</keyword>
<dbReference type="Proteomes" id="UP000681722">
    <property type="component" value="Unassembled WGS sequence"/>
</dbReference>
<accession>A0A814J610</accession>
<feature type="region of interest" description="Disordered" evidence="1">
    <location>
        <begin position="1"/>
        <end position="21"/>
    </location>
</feature>
<dbReference type="Proteomes" id="UP000663829">
    <property type="component" value="Unassembled WGS sequence"/>
</dbReference>
<dbReference type="AlphaFoldDB" id="A0A814J610"/>
<dbReference type="EMBL" id="CAJOBC010003874">
    <property type="protein sequence ID" value="CAF3804362.1"/>
    <property type="molecule type" value="Genomic_DNA"/>
</dbReference>
<evidence type="ECO:0000256" key="1">
    <source>
        <dbReference type="SAM" id="MobiDB-lite"/>
    </source>
</evidence>
<dbReference type="OrthoDB" id="6039950at2759"/>
<gene>
    <name evidence="2" type="ORF">GPM918_LOCUS15409</name>
    <name evidence="3" type="ORF">SRO942_LOCUS15409</name>
</gene>
<feature type="non-terminal residue" evidence="2">
    <location>
        <position position="304"/>
    </location>
</feature>
<name>A0A814J610_9BILA</name>
<dbReference type="EMBL" id="CAJNOQ010003874">
    <property type="protein sequence ID" value="CAF1033664.1"/>
    <property type="molecule type" value="Genomic_DNA"/>
</dbReference>
<evidence type="ECO:0000313" key="2">
    <source>
        <dbReference type="EMBL" id="CAF1033664.1"/>
    </source>
</evidence>
<comment type="caution">
    <text evidence="2">The sequence shown here is derived from an EMBL/GenBank/DDBJ whole genome shotgun (WGS) entry which is preliminary data.</text>
</comment>
<proteinExistence type="predicted"/>